<dbReference type="PANTHER" id="PTHR47926">
    <property type="entry name" value="PENTATRICOPEPTIDE REPEAT-CONTAINING PROTEIN"/>
    <property type="match status" value="1"/>
</dbReference>
<sequence length="950" mass="105618">MREPTWCVGRATDEARDPAHFYFFFFWIRVVRRAMQFAAEDHRFLVHLSRLLRRERGARLWLGAALVSLLILLLLLLAPRIPHSPSLHIFADMRNFLGCNPLSLSLHLSTNPNRAQLLDPASAAGVPNTLNVLTSFPFLLVGVPSLVLSLSGSCFGISLKGEVLGWAFFYAGNSALAFGSAYYHLKPDDDRIAWDRLPMMISASSLLSILVIERVDERIGVSCLFSLLALVLLSIVCERTFNDLRLCMMFHIFPCIAIPAMVFLLPPKYTHSRFWILATGFYLLARFEGIADKKVYSVNRYFISGHSLEHLFLAVVSIILTLDLDLGLDLDLERSTFQWNANLRSHLTRGAPTAALALYFRMRSLGALPDHYTLPLALRACSGARASRACFLVHAHAASTGLHRHLHVANELVVMYAHLGLMETARKVFDDMPHRSVFSWNALLSGYSSSRDLDRAREVFARMEEVGPTPDAVTWTALLSAHAKCRRHGDVVNLFDEMRAKGCRGTPESLAVALSVCPYVDGALLDKGREIHGYAVRNGFEAYSFVNNSLICMYGKLGSREDAERLFLGTSSRDLVTWNSLISSYAAAGLCDEAYDIFLQMDRTGTGELAPNVVSWSAVIGGFALSGMIERSLELFRKMQQCRVVPNSVTLATVLSACAELSALRLGREVHGHAVRGSMVHNLLIANGLLNVYSKSGNLRSARLVFDGMRKRDLISWNTMVAGYGMHGLCDEAFDTFYGMVRAGVEPDNITFVAVLSACSHAGRVSDGREVFDQMLNKYKVSPGIEHYTCMVDLLGRAGLLKEAIGLIKKMAMKPSVSVWGALLNSCRIYGNAAVAEDTMKRLGIEEEDSTGNYIMLSNIYAACGMWEEAKRVRVKTKERGLKKSPGQSWIELKNKVCVFSAGDASPPDGEDVYGALEDLYRQMEHENDIIEGLEEEFNLNYMDETQRNF</sequence>
<feature type="repeat" description="PPR" evidence="3">
    <location>
        <begin position="612"/>
        <end position="646"/>
    </location>
</feature>
<reference evidence="5 6" key="1">
    <citation type="journal article" date="2016" name="DNA Res.">
        <title>The draft genome of MD-2 pineapple using hybrid error correction of long reads.</title>
        <authorList>
            <person name="Redwan R.M."/>
            <person name="Saidin A."/>
            <person name="Kumar S.V."/>
        </authorList>
    </citation>
    <scope>NUCLEOTIDE SEQUENCE [LARGE SCALE GENOMIC DNA]</scope>
    <source>
        <strain evidence="6">cv. MD2</strain>
        <tissue evidence="5">Leaf</tissue>
    </source>
</reference>
<accession>A0A199VS66</accession>
<feature type="repeat" description="PPR" evidence="3">
    <location>
        <begin position="574"/>
        <end position="608"/>
    </location>
</feature>
<dbReference type="AlphaFoldDB" id="A0A199VS66"/>
<keyword evidence="4" id="KW-1133">Transmembrane helix</keyword>
<dbReference type="Pfam" id="PF13041">
    <property type="entry name" value="PPR_2"/>
    <property type="match status" value="3"/>
</dbReference>
<dbReference type="GO" id="GO:0003723">
    <property type="term" value="F:RNA binding"/>
    <property type="evidence" value="ECO:0007669"/>
    <property type="project" value="InterPro"/>
</dbReference>
<dbReference type="FunFam" id="1.25.40.10:FF:000393">
    <property type="entry name" value="Pentatricopeptide repeat-containing protein At1g20230"/>
    <property type="match status" value="1"/>
</dbReference>
<evidence type="ECO:0000256" key="3">
    <source>
        <dbReference type="PROSITE-ProRule" id="PRU00708"/>
    </source>
</evidence>
<gene>
    <name evidence="5" type="ORF">ACMD2_07116</name>
</gene>
<feature type="transmembrane region" description="Helical" evidence="4">
    <location>
        <begin position="248"/>
        <end position="267"/>
    </location>
</feature>
<feature type="transmembrane region" description="Helical" evidence="4">
    <location>
        <begin position="60"/>
        <end position="78"/>
    </location>
</feature>
<dbReference type="InterPro" id="IPR002885">
    <property type="entry name" value="PPR_rpt"/>
</dbReference>
<dbReference type="InterPro" id="IPR011990">
    <property type="entry name" value="TPR-like_helical_dom_sf"/>
</dbReference>
<feature type="repeat" description="PPR" evidence="3">
    <location>
        <begin position="713"/>
        <end position="747"/>
    </location>
</feature>
<dbReference type="PROSITE" id="PS51375">
    <property type="entry name" value="PPR"/>
    <property type="match status" value="6"/>
</dbReference>
<feature type="transmembrane region" description="Helical" evidence="4">
    <location>
        <begin position="136"/>
        <end position="157"/>
    </location>
</feature>
<feature type="repeat" description="PPR" evidence="3">
    <location>
        <begin position="436"/>
        <end position="470"/>
    </location>
</feature>
<evidence type="ECO:0000313" key="5">
    <source>
        <dbReference type="EMBL" id="OAY79909.1"/>
    </source>
</evidence>
<dbReference type="Pfam" id="PF20431">
    <property type="entry name" value="E_motif"/>
    <property type="match status" value="1"/>
</dbReference>
<dbReference type="NCBIfam" id="TIGR00756">
    <property type="entry name" value="PPR"/>
    <property type="match status" value="6"/>
</dbReference>
<dbReference type="FunFam" id="1.25.40.10:FF:000378">
    <property type="entry name" value="Pentatricopeptide repeat-containing protein mitochondrial"/>
    <property type="match status" value="1"/>
</dbReference>
<dbReference type="EMBL" id="LSRQ01000987">
    <property type="protein sequence ID" value="OAY79909.1"/>
    <property type="molecule type" value="Genomic_DNA"/>
</dbReference>
<dbReference type="InterPro" id="IPR046848">
    <property type="entry name" value="E_motif"/>
</dbReference>
<feature type="transmembrane region" description="Helical" evidence="4">
    <location>
        <begin position="164"/>
        <end position="185"/>
    </location>
</feature>
<feature type="repeat" description="PPR" evidence="3">
    <location>
        <begin position="471"/>
        <end position="505"/>
    </location>
</feature>
<dbReference type="InterPro" id="IPR046960">
    <property type="entry name" value="PPR_At4g14850-like_plant"/>
</dbReference>
<evidence type="ECO:0000256" key="4">
    <source>
        <dbReference type="SAM" id="Phobius"/>
    </source>
</evidence>
<dbReference type="PANTHER" id="PTHR47926:SF389">
    <property type="entry name" value="PENTATRICOPEPTIDE PROTEIN-RELATED"/>
    <property type="match status" value="1"/>
</dbReference>
<dbReference type="GO" id="GO:0009451">
    <property type="term" value="P:RNA modification"/>
    <property type="evidence" value="ECO:0007669"/>
    <property type="project" value="InterPro"/>
</dbReference>
<evidence type="ECO:0000313" key="6">
    <source>
        <dbReference type="Proteomes" id="UP000092600"/>
    </source>
</evidence>
<keyword evidence="4" id="KW-0472">Membrane</keyword>
<comment type="caution">
    <text evidence="5">The sequence shown here is derived from an EMBL/GenBank/DDBJ whole genome shotgun (WGS) entry which is preliminary data.</text>
</comment>
<proteinExistence type="predicted"/>
<feature type="repeat" description="PPR" evidence="3">
    <location>
        <begin position="748"/>
        <end position="778"/>
    </location>
</feature>
<evidence type="ECO:0000256" key="2">
    <source>
        <dbReference type="ARBA" id="ARBA00022946"/>
    </source>
</evidence>
<name>A0A199VS66_ANACO</name>
<feature type="transmembrane region" description="Helical" evidence="4">
    <location>
        <begin position="219"/>
        <end position="236"/>
    </location>
</feature>
<protein>
    <submittedName>
        <fullName evidence="5">Putative pentatricopeptide repeat-containing protein</fullName>
    </submittedName>
</protein>
<keyword evidence="2" id="KW-0809">Transit peptide</keyword>
<dbReference type="Gene3D" id="1.25.40.10">
    <property type="entry name" value="Tetratricopeptide repeat domain"/>
    <property type="match status" value="3"/>
</dbReference>
<organism evidence="5 6">
    <name type="scientific">Ananas comosus</name>
    <name type="common">Pineapple</name>
    <name type="synonym">Ananas ananas</name>
    <dbReference type="NCBI Taxonomy" id="4615"/>
    <lineage>
        <taxon>Eukaryota</taxon>
        <taxon>Viridiplantae</taxon>
        <taxon>Streptophyta</taxon>
        <taxon>Embryophyta</taxon>
        <taxon>Tracheophyta</taxon>
        <taxon>Spermatophyta</taxon>
        <taxon>Magnoliopsida</taxon>
        <taxon>Liliopsida</taxon>
        <taxon>Poales</taxon>
        <taxon>Bromeliaceae</taxon>
        <taxon>Bromelioideae</taxon>
        <taxon>Ananas</taxon>
    </lineage>
</organism>
<evidence type="ECO:0000256" key="1">
    <source>
        <dbReference type="ARBA" id="ARBA00022737"/>
    </source>
</evidence>
<keyword evidence="4" id="KW-0812">Transmembrane</keyword>
<keyword evidence="1" id="KW-0677">Repeat</keyword>
<dbReference type="Pfam" id="PF01535">
    <property type="entry name" value="PPR"/>
    <property type="match status" value="3"/>
</dbReference>
<dbReference type="Proteomes" id="UP000092600">
    <property type="component" value="Unassembled WGS sequence"/>
</dbReference>
<dbReference type="FunFam" id="1.25.40.10:FF:000344">
    <property type="entry name" value="Pentatricopeptide repeat-containing protein"/>
    <property type="match status" value="1"/>
</dbReference>